<sequence length="81" mass="9083">MGSHRAFSAWRSGGTSTADPPLRYLQVKQTAAAIELDCPSSIDNGSTRVWYVRRRLDLWGYDVPPLLDDWVDPFWDAEAGA</sequence>
<feature type="region of interest" description="Disordered" evidence="1">
    <location>
        <begin position="1"/>
        <end position="20"/>
    </location>
</feature>
<dbReference type="EMBL" id="FMCS01000003">
    <property type="protein sequence ID" value="SCE92487.1"/>
    <property type="molecule type" value="Genomic_DNA"/>
</dbReference>
<dbReference type="AlphaFoldDB" id="A0A1C4W8C6"/>
<reference evidence="3" key="1">
    <citation type="submission" date="2016-06" db="EMBL/GenBank/DDBJ databases">
        <authorList>
            <person name="Varghese N."/>
            <person name="Submissions Spin"/>
        </authorList>
    </citation>
    <scope>NUCLEOTIDE SEQUENCE [LARGE SCALE GENOMIC DNA]</scope>
    <source>
        <strain evidence="3">DSM 45246</strain>
    </source>
</reference>
<keyword evidence="3" id="KW-1185">Reference proteome</keyword>
<organism evidence="2 3">
    <name type="scientific">Micromonospora chaiyaphumensis</name>
    <dbReference type="NCBI Taxonomy" id="307119"/>
    <lineage>
        <taxon>Bacteria</taxon>
        <taxon>Bacillati</taxon>
        <taxon>Actinomycetota</taxon>
        <taxon>Actinomycetes</taxon>
        <taxon>Micromonosporales</taxon>
        <taxon>Micromonosporaceae</taxon>
        <taxon>Micromonospora</taxon>
    </lineage>
</organism>
<gene>
    <name evidence="2" type="ORF">GA0070214_103328</name>
</gene>
<name>A0A1C4W8C6_9ACTN</name>
<accession>A0A1C4W8C6</accession>
<proteinExistence type="predicted"/>
<evidence type="ECO:0000313" key="3">
    <source>
        <dbReference type="Proteomes" id="UP000199629"/>
    </source>
</evidence>
<protein>
    <submittedName>
        <fullName evidence="2">Uncharacterized protein</fullName>
    </submittedName>
</protein>
<evidence type="ECO:0000313" key="2">
    <source>
        <dbReference type="EMBL" id="SCE92487.1"/>
    </source>
</evidence>
<dbReference type="Proteomes" id="UP000199629">
    <property type="component" value="Unassembled WGS sequence"/>
</dbReference>
<evidence type="ECO:0000256" key="1">
    <source>
        <dbReference type="SAM" id="MobiDB-lite"/>
    </source>
</evidence>